<evidence type="ECO:0000313" key="1">
    <source>
        <dbReference type="EMBL" id="QJI02689.1"/>
    </source>
</evidence>
<accession>A0A6M3XXF9</accession>
<protein>
    <submittedName>
        <fullName evidence="1">Uncharacterized protein</fullName>
    </submittedName>
</protein>
<proteinExistence type="predicted"/>
<reference evidence="1" key="1">
    <citation type="submission" date="2020-03" db="EMBL/GenBank/DDBJ databases">
        <title>The deep terrestrial virosphere.</title>
        <authorList>
            <person name="Holmfeldt K."/>
            <person name="Nilsson E."/>
            <person name="Simone D."/>
            <person name="Lopez-Fernandez M."/>
            <person name="Wu X."/>
            <person name="de Brujin I."/>
            <person name="Lundin D."/>
            <person name="Andersson A."/>
            <person name="Bertilsson S."/>
            <person name="Dopson M."/>
        </authorList>
    </citation>
    <scope>NUCLEOTIDE SEQUENCE</scope>
    <source>
        <strain evidence="1">TM448B03531</strain>
    </source>
</reference>
<sequence length="40" mass="4699">MTDTGTERLSEIHWATLLWAAWEWKSQIVKEEKLIKQGGK</sequence>
<dbReference type="AlphaFoldDB" id="A0A6M3XXF9"/>
<dbReference type="EMBL" id="MT145022">
    <property type="protein sequence ID" value="QJI02689.1"/>
    <property type="molecule type" value="Genomic_DNA"/>
</dbReference>
<name>A0A6M3XXF9_9ZZZZ</name>
<gene>
    <name evidence="1" type="ORF">TM448B03531_0012</name>
</gene>
<organism evidence="1">
    <name type="scientific">viral metagenome</name>
    <dbReference type="NCBI Taxonomy" id="1070528"/>
    <lineage>
        <taxon>unclassified sequences</taxon>
        <taxon>metagenomes</taxon>
        <taxon>organismal metagenomes</taxon>
    </lineage>
</organism>